<dbReference type="InterPro" id="IPR029063">
    <property type="entry name" value="SAM-dependent_MTases_sf"/>
</dbReference>
<dbReference type="AlphaFoldDB" id="X1H9K9"/>
<reference evidence="1" key="1">
    <citation type="journal article" date="2014" name="Front. Microbiol.">
        <title>High frequency of phylogenetically diverse reductive dehalogenase-homologous genes in deep subseafloor sedimentary metagenomes.</title>
        <authorList>
            <person name="Kawai M."/>
            <person name="Futagami T."/>
            <person name="Toyoda A."/>
            <person name="Takaki Y."/>
            <person name="Nishi S."/>
            <person name="Hori S."/>
            <person name="Arai W."/>
            <person name="Tsubouchi T."/>
            <person name="Morono Y."/>
            <person name="Uchiyama I."/>
            <person name="Ito T."/>
            <person name="Fujiyama A."/>
            <person name="Inagaki F."/>
            <person name="Takami H."/>
        </authorList>
    </citation>
    <scope>NUCLEOTIDE SEQUENCE</scope>
    <source>
        <strain evidence="1">Expedition CK06-06</strain>
    </source>
</reference>
<sequence length="85" mass="9945">MIDVYKYAVKNKLTTASAIKHKEFKEFFKTIKIGIAVEIGTDKGMSAAYIAQFAKKVFTFDIIDREVKYKAWKDLGVENRIFYYF</sequence>
<name>X1H9K9_9ZZZZ</name>
<protein>
    <recommendedName>
        <fullName evidence="2">Class I SAM-dependent methyltransferase</fullName>
    </recommendedName>
</protein>
<accession>X1H9K9</accession>
<comment type="caution">
    <text evidence="1">The sequence shown here is derived from an EMBL/GenBank/DDBJ whole genome shotgun (WGS) entry which is preliminary data.</text>
</comment>
<proteinExistence type="predicted"/>
<gene>
    <name evidence="1" type="ORF">S03H2_27612</name>
</gene>
<dbReference type="Gene3D" id="3.40.50.150">
    <property type="entry name" value="Vaccinia Virus protein VP39"/>
    <property type="match status" value="1"/>
</dbReference>
<organism evidence="1">
    <name type="scientific">marine sediment metagenome</name>
    <dbReference type="NCBI Taxonomy" id="412755"/>
    <lineage>
        <taxon>unclassified sequences</taxon>
        <taxon>metagenomes</taxon>
        <taxon>ecological metagenomes</taxon>
    </lineage>
</organism>
<dbReference type="EMBL" id="BARU01016615">
    <property type="protein sequence ID" value="GAH50519.1"/>
    <property type="molecule type" value="Genomic_DNA"/>
</dbReference>
<evidence type="ECO:0000313" key="1">
    <source>
        <dbReference type="EMBL" id="GAH50519.1"/>
    </source>
</evidence>
<evidence type="ECO:0008006" key="2">
    <source>
        <dbReference type="Google" id="ProtNLM"/>
    </source>
</evidence>